<accession>A0AAV7RVN5</accession>
<sequence>MPRLLLTEWPSPRPPHHRIALVEIVPAVLAASPCAWLVLDQMRTPYDSLCAAGRAGLQLALKALALQDNPLHFQGACAQFRLLTVL</sequence>
<evidence type="ECO:0000313" key="1">
    <source>
        <dbReference type="EMBL" id="KAJ1154893.1"/>
    </source>
</evidence>
<dbReference type="EMBL" id="JANPWB010000009">
    <property type="protein sequence ID" value="KAJ1154893.1"/>
    <property type="molecule type" value="Genomic_DNA"/>
</dbReference>
<evidence type="ECO:0000313" key="2">
    <source>
        <dbReference type="Proteomes" id="UP001066276"/>
    </source>
</evidence>
<organism evidence="1 2">
    <name type="scientific">Pleurodeles waltl</name>
    <name type="common">Iberian ribbed newt</name>
    <dbReference type="NCBI Taxonomy" id="8319"/>
    <lineage>
        <taxon>Eukaryota</taxon>
        <taxon>Metazoa</taxon>
        <taxon>Chordata</taxon>
        <taxon>Craniata</taxon>
        <taxon>Vertebrata</taxon>
        <taxon>Euteleostomi</taxon>
        <taxon>Amphibia</taxon>
        <taxon>Batrachia</taxon>
        <taxon>Caudata</taxon>
        <taxon>Salamandroidea</taxon>
        <taxon>Salamandridae</taxon>
        <taxon>Pleurodelinae</taxon>
        <taxon>Pleurodeles</taxon>
    </lineage>
</organism>
<gene>
    <name evidence="1" type="ORF">NDU88_007636</name>
</gene>
<protein>
    <submittedName>
        <fullName evidence="1">Uncharacterized protein</fullName>
    </submittedName>
</protein>
<dbReference type="AlphaFoldDB" id="A0AAV7RVN5"/>
<dbReference type="Proteomes" id="UP001066276">
    <property type="component" value="Chromosome 5"/>
</dbReference>
<keyword evidence="2" id="KW-1185">Reference proteome</keyword>
<proteinExistence type="predicted"/>
<comment type="caution">
    <text evidence="1">The sequence shown here is derived from an EMBL/GenBank/DDBJ whole genome shotgun (WGS) entry which is preliminary data.</text>
</comment>
<reference evidence="1" key="1">
    <citation type="journal article" date="2022" name="bioRxiv">
        <title>Sequencing and chromosome-scale assembly of the giantPleurodeles waltlgenome.</title>
        <authorList>
            <person name="Brown T."/>
            <person name="Elewa A."/>
            <person name="Iarovenko S."/>
            <person name="Subramanian E."/>
            <person name="Araus A.J."/>
            <person name="Petzold A."/>
            <person name="Susuki M."/>
            <person name="Suzuki K.-i.T."/>
            <person name="Hayashi T."/>
            <person name="Toyoda A."/>
            <person name="Oliveira C."/>
            <person name="Osipova E."/>
            <person name="Leigh N.D."/>
            <person name="Simon A."/>
            <person name="Yun M.H."/>
        </authorList>
    </citation>
    <scope>NUCLEOTIDE SEQUENCE</scope>
    <source>
        <strain evidence="1">20211129_DDA</strain>
        <tissue evidence="1">Liver</tissue>
    </source>
</reference>
<name>A0AAV7RVN5_PLEWA</name>